<accession>E4UTC8</accession>
<dbReference type="AlphaFoldDB" id="E4UTC8"/>
<feature type="region of interest" description="Disordered" evidence="1">
    <location>
        <begin position="78"/>
        <end position="162"/>
    </location>
</feature>
<protein>
    <submittedName>
        <fullName evidence="2">Uncharacterized protein</fullName>
    </submittedName>
</protein>
<feature type="compositionally biased region" description="Basic and acidic residues" evidence="1">
    <location>
        <begin position="130"/>
        <end position="142"/>
    </location>
</feature>
<organism evidence="3">
    <name type="scientific">Arthroderma gypseum (strain ATCC MYA-4604 / CBS 118893)</name>
    <name type="common">Microsporum gypseum</name>
    <dbReference type="NCBI Taxonomy" id="535722"/>
    <lineage>
        <taxon>Eukaryota</taxon>
        <taxon>Fungi</taxon>
        <taxon>Dikarya</taxon>
        <taxon>Ascomycota</taxon>
        <taxon>Pezizomycotina</taxon>
        <taxon>Eurotiomycetes</taxon>
        <taxon>Eurotiomycetidae</taxon>
        <taxon>Onygenales</taxon>
        <taxon>Arthrodermataceae</taxon>
        <taxon>Nannizzia</taxon>
    </lineage>
</organism>
<feature type="compositionally biased region" description="Basic residues" evidence="1">
    <location>
        <begin position="151"/>
        <end position="162"/>
    </location>
</feature>
<evidence type="ECO:0000313" key="3">
    <source>
        <dbReference type="Proteomes" id="UP000002669"/>
    </source>
</evidence>
<evidence type="ECO:0000256" key="1">
    <source>
        <dbReference type="SAM" id="MobiDB-lite"/>
    </source>
</evidence>
<dbReference type="Proteomes" id="UP000002669">
    <property type="component" value="Unassembled WGS sequence"/>
</dbReference>
<proteinExistence type="predicted"/>
<dbReference type="EMBL" id="DS989824">
    <property type="protein sequence ID" value="EFR00689.1"/>
    <property type="molecule type" value="Genomic_DNA"/>
</dbReference>
<gene>
    <name evidence="2" type="ORF">MGYG_03694</name>
</gene>
<dbReference type="HOGENOM" id="CLU_1634969_0_0_1"/>
<dbReference type="RefSeq" id="XP_003173519.1">
    <property type="nucleotide sequence ID" value="XM_003173471.1"/>
</dbReference>
<keyword evidence="3" id="KW-1185">Reference proteome</keyword>
<dbReference type="VEuPathDB" id="FungiDB:MGYG_03694"/>
<sequence>MREQRELDKGRSKQGKLQAVCVCNWVLEVFGWTVEMLLVETTTRDSHAMMRMASRADTCSLSVCLAISSVVSQWGLVGGRVGGSSRSRAAKSEAKASKVEVEMRKDGEKEEESAADGGGEGGRGRRRRRRDEVEEQSRRRREEEEEEERRGRKRKIGERREG</sequence>
<dbReference type="GeneID" id="10028799"/>
<reference evidence="3" key="1">
    <citation type="journal article" date="2012" name="MBio">
        <title>Comparative genome analysis of Trichophyton rubrum and related dermatophytes reveals candidate genes involved in infection.</title>
        <authorList>
            <person name="Martinez D.A."/>
            <person name="Oliver B.G."/>
            <person name="Graeser Y."/>
            <person name="Goldberg J.M."/>
            <person name="Li W."/>
            <person name="Martinez-Rossi N.M."/>
            <person name="Monod M."/>
            <person name="Shelest E."/>
            <person name="Barton R.C."/>
            <person name="Birch E."/>
            <person name="Brakhage A.A."/>
            <person name="Chen Z."/>
            <person name="Gurr S.J."/>
            <person name="Heiman D."/>
            <person name="Heitman J."/>
            <person name="Kosti I."/>
            <person name="Rossi A."/>
            <person name="Saif S."/>
            <person name="Samalova M."/>
            <person name="Saunders C.W."/>
            <person name="Shea T."/>
            <person name="Summerbell R.C."/>
            <person name="Xu J."/>
            <person name="Young S."/>
            <person name="Zeng Q."/>
            <person name="Birren B.W."/>
            <person name="Cuomo C.A."/>
            <person name="White T.C."/>
        </authorList>
    </citation>
    <scope>NUCLEOTIDE SEQUENCE [LARGE SCALE GENOMIC DNA]</scope>
    <source>
        <strain evidence="3">ATCC MYA-4604 / CBS 118893</strain>
    </source>
</reference>
<evidence type="ECO:0000313" key="2">
    <source>
        <dbReference type="EMBL" id="EFR00689.1"/>
    </source>
</evidence>
<feature type="compositionally biased region" description="Basic and acidic residues" evidence="1">
    <location>
        <begin position="90"/>
        <end position="108"/>
    </location>
</feature>
<dbReference type="InParanoid" id="E4UTC8"/>
<name>E4UTC8_ARTGP</name>